<accession>A0A0W0FXQ4</accession>
<gene>
    <name evidence="2" type="ORF">WG66_6315</name>
</gene>
<protein>
    <submittedName>
        <fullName evidence="2">Uncharacterized protein</fullName>
    </submittedName>
</protein>
<dbReference type="EMBL" id="LATX01001514">
    <property type="protein sequence ID" value="KTB41117.1"/>
    <property type="molecule type" value="Genomic_DNA"/>
</dbReference>
<comment type="caution">
    <text evidence="2">The sequence shown here is derived from an EMBL/GenBank/DDBJ whole genome shotgun (WGS) entry which is preliminary data.</text>
</comment>
<feature type="region of interest" description="Disordered" evidence="1">
    <location>
        <begin position="287"/>
        <end position="342"/>
    </location>
</feature>
<feature type="compositionally biased region" description="Low complexity" evidence="1">
    <location>
        <begin position="215"/>
        <end position="228"/>
    </location>
</feature>
<organism evidence="2 3">
    <name type="scientific">Moniliophthora roreri</name>
    <name type="common">Frosty pod rot fungus</name>
    <name type="synonym">Monilia roreri</name>
    <dbReference type="NCBI Taxonomy" id="221103"/>
    <lineage>
        <taxon>Eukaryota</taxon>
        <taxon>Fungi</taxon>
        <taxon>Dikarya</taxon>
        <taxon>Basidiomycota</taxon>
        <taxon>Agaricomycotina</taxon>
        <taxon>Agaricomycetes</taxon>
        <taxon>Agaricomycetidae</taxon>
        <taxon>Agaricales</taxon>
        <taxon>Marasmiineae</taxon>
        <taxon>Marasmiaceae</taxon>
        <taxon>Moniliophthora</taxon>
    </lineage>
</organism>
<dbReference type="Proteomes" id="UP000054988">
    <property type="component" value="Unassembled WGS sequence"/>
</dbReference>
<evidence type="ECO:0000313" key="3">
    <source>
        <dbReference type="Proteomes" id="UP000054988"/>
    </source>
</evidence>
<evidence type="ECO:0000256" key="1">
    <source>
        <dbReference type="SAM" id="MobiDB-lite"/>
    </source>
</evidence>
<feature type="compositionally biased region" description="Acidic residues" evidence="1">
    <location>
        <begin position="806"/>
        <end position="815"/>
    </location>
</feature>
<reference evidence="2 3" key="1">
    <citation type="submission" date="2015-12" db="EMBL/GenBank/DDBJ databases">
        <title>Draft genome sequence of Moniliophthora roreri, the causal agent of frosty pod rot of cacao.</title>
        <authorList>
            <person name="Aime M.C."/>
            <person name="Diaz-Valderrama J.R."/>
            <person name="Kijpornyongpan T."/>
            <person name="Phillips-Mora W."/>
        </authorList>
    </citation>
    <scope>NUCLEOTIDE SEQUENCE [LARGE SCALE GENOMIC DNA]</scope>
    <source>
        <strain evidence="2 3">MCA 2952</strain>
    </source>
</reference>
<feature type="compositionally biased region" description="Low complexity" evidence="1">
    <location>
        <begin position="242"/>
        <end position="252"/>
    </location>
</feature>
<feature type="compositionally biased region" description="Polar residues" evidence="1">
    <location>
        <begin position="318"/>
        <end position="328"/>
    </location>
</feature>
<feature type="region of interest" description="Disordered" evidence="1">
    <location>
        <begin position="215"/>
        <end position="258"/>
    </location>
</feature>
<proteinExistence type="predicted"/>
<name>A0A0W0FXQ4_MONRR</name>
<evidence type="ECO:0000313" key="2">
    <source>
        <dbReference type="EMBL" id="KTB41117.1"/>
    </source>
</evidence>
<feature type="compositionally biased region" description="Polar residues" evidence="1">
    <location>
        <begin position="372"/>
        <end position="395"/>
    </location>
</feature>
<feature type="compositionally biased region" description="Polar residues" evidence="1">
    <location>
        <begin position="290"/>
        <end position="301"/>
    </location>
</feature>
<sequence length="815" mass="88242">MIKGMSFNFPPVLHDISQTASLAHPVAAHQSHQHSLHASHRVHGTRLPSLHQMVQNVPPPCSAPSNPPHFGHLSLPPLGLYGRAEALPPSCMNHVDTWSMPCPVIGISPQLEPAYTPRNGYPSDQLSLSAKHGPLLDHTHPRPKPLATGQVNSSGVDDMDFRYPGSVSMDYDQFQRMQDYHHMALVLNANSVHNPVPPPPSITPPSTVLPQQKANIKAPAKAKAIPKAAPKKTGDSRRGSSRSDVASVSSTTNGLRWQDPIVNTDSIDAAVHARLDALGLLVSRDPVPSTDISHSTITPSKSPLPMADGISTLLADRASSSGGPSTLAPSPPGTQASVSFVPSVGGSSGSSLFSALGSKHPEIQDPLLGLQNDLSAPTNPSSTKNAASKPTSQPKASAKMGEAEKKLKKKIAPGEKLNMAILSQIMEKKAQRKKIAEDHHVKERMVVKRTGRISAIVDQKAPSAYNCLFAIKAAELKKQTLSRGEKGPPAQEVHQLLKQDKELMKLLDDPDEYKAMTVWASRKSEALEAVRTTACLNKEANSVWECSQISVIGFVTRSSFDQSVQAGYFGQGPFANFMKEKLKLTVWDLLGMYESYVLGLRGLNTNKLKHDCSAQLSVGLEEVTHGKVKAMNFKHFKSVIQEKHKVHLVGWLENVPFMGIHDLPMVSVQALHDVILSGALKWEKMQPHEFRAFQKVLENLRAQGLDVDEVETKGTKKHKHGKSRKDAGPVKKCTRKVSKVKGKASTKGGSKRKSKVAALSDTDDLGSDSNISDNNNNNNNNGKEVNGDEQDSSRGNSSEDKGLDTGLEEDELVDD</sequence>
<feature type="region of interest" description="Disordered" evidence="1">
    <location>
        <begin position="369"/>
        <end position="407"/>
    </location>
</feature>
<feature type="region of interest" description="Disordered" evidence="1">
    <location>
        <begin position="709"/>
        <end position="815"/>
    </location>
</feature>
<dbReference type="AlphaFoldDB" id="A0A0W0FXQ4"/>
<feature type="compositionally biased region" description="Basic residues" evidence="1">
    <location>
        <begin position="732"/>
        <end position="755"/>
    </location>
</feature>